<dbReference type="InterPro" id="IPR051411">
    <property type="entry name" value="Polyketide_trans_af380"/>
</dbReference>
<feature type="region of interest" description="Disordered" evidence="1">
    <location>
        <begin position="1"/>
        <end position="37"/>
    </location>
</feature>
<name>A0A844QDC8_9HYPH</name>
<dbReference type="Gene3D" id="1.10.10.800">
    <property type="match status" value="1"/>
</dbReference>
<evidence type="ECO:0000256" key="1">
    <source>
        <dbReference type="SAM" id="MobiDB-lite"/>
    </source>
</evidence>
<evidence type="ECO:0000313" key="4">
    <source>
        <dbReference type="Proteomes" id="UP000463224"/>
    </source>
</evidence>
<dbReference type="Proteomes" id="UP000463224">
    <property type="component" value="Unassembled WGS sequence"/>
</dbReference>
<dbReference type="InterPro" id="IPR000383">
    <property type="entry name" value="Xaa-Pro-like_dom"/>
</dbReference>
<dbReference type="Gene3D" id="3.40.50.1820">
    <property type="entry name" value="alpha/beta hydrolase"/>
    <property type="match status" value="1"/>
</dbReference>
<organism evidence="3 4">
    <name type="scientific">Nitratireductor arenosus</name>
    <dbReference type="NCBI Taxonomy" id="2682096"/>
    <lineage>
        <taxon>Bacteria</taxon>
        <taxon>Pseudomonadati</taxon>
        <taxon>Pseudomonadota</taxon>
        <taxon>Alphaproteobacteria</taxon>
        <taxon>Hyphomicrobiales</taxon>
        <taxon>Phyllobacteriaceae</taxon>
        <taxon>Nitratireductor</taxon>
    </lineage>
</organism>
<dbReference type="AlphaFoldDB" id="A0A844QDC8"/>
<evidence type="ECO:0000259" key="2">
    <source>
        <dbReference type="Pfam" id="PF02129"/>
    </source>
</evidence>
<feature type="domain" description="Xaa-Pro dipeptidyl-peptidase-like" evidence="2">
    <location>
        <begin position="67"/>
        <end position="305"/>
    </location>
</feature>
<dbReference type="GO" id="GO:0016787">
    <property type="term" value="F:hydrolase activity"/>
    <property type="evidence" value="ECO:0007669"/>
    <property type="project" value="UniProtKB-KW"/>
</dbReference>
<keyword evidence="3" id="KW-0378">Hydrolase</keyword>
<gene>
    <name evidence="3" type="ORF">GN330_01950</name>
</gene>
<protein>
    <submittedName>
        <fullName evidence="3">Alpha/beta fold hydrolase</fullName>
    </submittedName>
</protein>
<keyword evidence="4" id="KW-1185">Reference proteome</keyword>
<dbReference type="Pfam" id="PF02129">
    <property type="entry name" value="Peptidase_S15"/>
    <property type="match status" value="1"/>
</dbReference>
<proteinExistence type="predicted"/>
<dbReference type="PANTHER" id="PTHR47751">
    <property type="entry name" value="SUPERFAMILY HYDROLASE, PUTATIVE (AFU_ORTHOLOGUE AFUA_2G16580)-RELATED"/>
    <property type="match status" value="1"/>
</dbReference>
<dbReference type="EMBL" id="WPHG01000001">
    <property type="protein sequence ID" value="MVA96020.1"/>
    <property type="molecule type" value="Genomic_DNA"/>
</dbReference>
<comment type="caution">
    <text evidence="3">The sequence shown here is derived from an EMBL/GenBank/DDBJ whole genome shotgun (WGS) entry which is preliminary data.</text>
</comment>
<sequence length="343" mass="39002">MPRGSPKPPARSVTEHNASVAAVGDHPQSSENQRRRGRMVKRLDVEFQSEGETVRGWLYVGDENRRSPAVVLAGGWCYVREIVMPVYAQAFASAGINALVFDYRNLGVSDGDDRQHLDPWAQIRDYQNALSFLERHELVDPDRLGVWGISYSGGHALILAATDPRVRAIVSQIPVVDGYENMRRVHGTMEYRALWDLILKDRTLRYEKPGERLYLPHATENSAEEISSWPFPETVRTFMAIKENEAPLYQNSSTVESVDLLLNYDVGPFVKRIYNTPTLMIVAEGDDLTLWDLEIDAFNRIPTNRKKLEVLPHTSHMTLYSDKSKVEKAAEMATEWFVETLQP</sequence>
<dbReference type="InterPro" id="IPR029058">
    <property type="entry name" value="AB_hydrolase_fold"/>
</dbReference>
<dbReference type="SUPFAM" id="SSF53474">
    <property type="entry name" value="alpha/beta-Hydrolases"/>
    <property type="match status" value="1"/>
</dbReference>
<dbReference type="PANTHER" id="PTHR47751:SF2">
    <property type="entry name" value="DLTD N-TERMINAL DOMAIN PROTEIN (AFU_ORTHOLOGUE AFUA_8G00380)-RELATED"/>
    <property type="match status" value="1"/>
</dbReference>
<evidence type="ECO:0000313" key="3">
    <source>
        <dbReference type="EMBL" id="MVA96020.1"/>
    </source>
</evidence>
<reference evidence="3 4" key="1">
    <citation type="submission" date="2019-12" db="EMBL/GenBank/DDBJ databases">
        <title>Nitratireductor arenosus sp. nov., Isolated from sea sand, Jeju island, South Korea.</title>
        <authorList>
            <person name="Kim W."/>
        </authorList>
    </citation>
    <scope>NUCLEOTIDE SEQUENCE [LARGE SCALE GENOMIC DNA]</scope>
    <source>
        <strain evidence="3 4">CAU 1489</strain>
    </source>
</reference>
<accession>A0A844QDC8</accession>